<name>B7ZY24_MAIZE</name>
<accession>B7ZY24</accession>
<keyword evidence="1" id="KW-0812">Transmembrane</keyword>
<proteinExistence type="evidence at transcript level"/>
<organism evidence="2">
    <name type="scientific">Zea mays</name>
    <name type="common">Maize</name>
    <dbReference type="NCBI Taxonomy" id="4577"/>
    <lineage>
        <taxon>Eukaryota</taxon>
        <taxon>Viridiplantae</taxon>
        <taxon>Streptophyta</taxon>
        <taxon>Embryophyta</taxon>
        <taxon>Tracheophyta</taxon>
        <taxon>Spermatophyta</taxon>
        <taxon>Magnoliopsida</taxon>
        <taxon>Liliopsida</taxon>
        <taxon>Poales</taxon>
        <taxon>Poaceae</taxon>
        <taxon>PACMAD clade</taxon>
        <taxon>Panicoideae</taxon>
        <taxon>Andropogonodae</taxon>
        <taxon>Andropogoneae</taxon>
        <taxon>Tripsacinae</taxon>
        <taxon>Zea</taxon>
    </lineage>
</organism>
<dbReference type="AlphaFoldDB" id="B7ZY24"/>
<evidence type="ECO:0000256" key="1">
    <source>
        <dbReference type="SAM" id="Phobius"/>
    </source>
</evidence>
<protein>
    <submittedName>
        <fullName evidence="2">Uncharacterized protein</fullName>
    </submittedName>
</protein>
<keyword evidence="1" id="KW-1133">Transmembrane helix</keyword>
<evidence type="ECO:0000313" key="2">
    <source>
        <dbReference type="EMBL" id="ACL52823.1"/>
    </source>
</evidence>
<reference evidence="2" key="1">
    <citation type="journal article" date="2009" name="PLoS Genet.">
        <title>Sequencing, mapping, and analysis of 27,455 maize full-length cDNAs.</title>
        <authorList>
            <person name="Soderlund C."/>
            <person name="Descour A."/>
            <person name="Kudrna D."/>
            <person name="Bomhoff M."/>
            <person name="Boyd L."/>
            <person name="Currie J."/>
            <person name="Angelova A."/>
            <person name="Collura K."/>
            <person name="Wissotski M."/>
            <person name="Ashley E."/>
            <person name="Morrow D."/>
            <person name="Fernandes J."/>
            <person name="Walbot V."/>
            <person name="Yu Y."/>
        </authorList>
    </citation>
    <scope>NUCLEOTIDE SEQUENCE</scope>
    <source>
        <strain evidence="2">B73</strain>
    </source>
</reference>
<feature type="transmembrane region" description="Helical" evidence="1">
    <location>
        <begin position="53"/>
        <end position="75"/>
    </location>
</feature>
<keyword evidence="1" id="KW-0472">Membrane</keyword>
<dbReference type="EMBL" id="BT054216">
    <property type="protein sequence ID" value="ACL52823.1"/>
    <property type="molecule type" value="mRNA"/>
</dbReference>
<sequence>MVVSALYDYGILQLKKLAATELFVHKVSSLKRLATENISCCSGMAARNCWKKYMTSCVMLLRCFCSSMKFFFFLLK</sequence>